<dbReference type="NCBIfam" id="TIGR00756">
    <property type="entry name" value="PPR"/>
    <property type="match status" value="8"/>
</dbReference>
<dbReference type="Pfam" id="PF01535">
    <property type="entry name" value="PPR"/>
    <property type="match status" value="9"/>
</dbReference>
<dbReference type="AlphaFoldDB" id="A0AAV0NJM3"/>
<evidence type="ECO:0000256" key="1">
    <source>
        <dbReference type="ARBA" id="ARBA00022737"/>
    </source>
</evidence>
<dbReference type="PROSITE" id="PS51375">
    <property type="entry name" value="PPR"/>
    <property type="match status" value="6"/>
</dbReference>
<dbReference type="Pfam" id="PF20431">
    <property type="entry name" value="E_motif"/>
    <property type="match status" value="1"/>
</dbReference>
<dbReference type="Pfam" id="PF13041">
    <property type="entry name" value="PPR_2"/>
    <property type="match status" value="2"/>
</dbReference>
<dbReference type="FunFam" id="1.25.40.10:FF:001543">
    <property type="entry name" value="Pentatricopeptide repeat-containing protein At1g32415, mitochondrial"/>
    <property type="match status" value="1"/>
</dbReference>
<feature type="repeat" description="PPR" evidence="2">
    <location>
        <begin position="434"/>
        <end position="468"/>
    </location>
</feature>
<keyword evidence="1" id="KW-0677">Repeat</keyword>
<feature type="repeat" description="PPR" evidence="2">
    <location>
        <begin position="173"/>
        <end position="203"/>
    </location>
</feature>
<name>A0AAV0NJM3_9ROSI</name>
<keyword evidence="3" id="KW-1133">Transmembrane helix</keyword>
<dbReference type="InterPro" id="IPR046848">
    <property type="entry name" value="E_motif"/>
</dbReference>
<dbReference type="Pfam" id="PF12854">
    <property type="entry name" value="PPR_1"/>
    <property type="match status" value="1"/>
</dbReference>
<gene>
    <name evidence="4" type="ORF">LITE_LOCUS33678</name>
</gene>
<keyword evidence="5" id="KW-1185">Reference proteome</keyword>
<feature type="repeat" description="PPR" evidence="2">
    <location>
        <begin position="204"/>
        <end position="234"/>
    </location>
</feature>
<dbReference type="GO" id="GO:0048731">
    <property type="term" value="P:system development"/>
    <property type="evidence" value="ECO:0007669"/>
    <property type="project" value="UniProtKB-ARBA"/>
</dbReference>
<evidence type="ECO:0000313" key="4">
    <source>
        <dbReference type="EMBL" id="CAI0458739.1"/>
    </source>
</evidence>
<sequence length="746" mass="83303">MRGFCLKSLKFGASRISIVVGVNVNLLRFFGSQPVLSTSRYPTFTTSGYQLLRCLSKHRIYDARNLLDEMLPGGTSRSRTVYCTSLVTKFSRSGFVDEARLLFDIMPAERNVVTYNAMLSGYVQCGRLKEAMALFREMPERNVISWTSMLSGLADAGRIDEAKLLFVNMPEKNVVSWNAMVVGLIRNADLENARLVFDKMPVKNVASWNAMIAGYADIGRIEEARTLFDMMPDPNALTWTSMVSGYCRVGEVAEGYNMFQRIRDRNVISWTSMISGFTWNGFYEEALLLFLEMNRTSGVAPNCETLISLAYACAGLRFSELGRQVHAQMLIQAMQCDDYDGRIAKSLIYMYSSFGTMPSAQYLFDNFSDDSVLQSRNCLINGYVRVGDLEKARILFDAAPSRDKITWTSIISGYFSVGLVLQACHLFHDMPFKDAIAWTTMITGHIQNEHFYEAMHFFLEMRTFGVIPLSTTYTVLFGAVGAMAYLDHGRSLHGMIIKTQPGFDLILENSVVSMYAKCGELRDACKIFLRMTSRDDISWNSMIMGFAHHGLANEALQVFEAMMESRTRPNSLTFLAVLSACSHAGLLDKGLELFTLMTDVHGIQPGLEHCISVVNILGRAGKLEEAEKFIAGLPFHRHPAMLGAILGVSGPDKRSLGIAERSGKLLLELDPMNAAAHVHLCNLYASNHHHLKEYKLRREMLVKGVKKVPGCSWIVLSGKVHMFLCGDSLNPEAEELLISMSNSCCG</sequence>
<proteinExistence type="predicted"/>
<accession>A0AAV0NJM3</accession>
<feature type="repeat" description="PPR" evidence="2">
    <location>
        <begin position="111"/>
        <end position="145"/>
    </location>
</feature>
<dbReference type="FunFam" id="1.25.40.10:FF:000125">
    <property type="entry name" value="Pentatricopeptide repeat-containing protein"/>
    <property type="match status" value="2"/>
</dbReference>
<dbReference type="PANTHER" id="PTHR47926">
    <property type="entry name" value="PENTATRICOPEPTIDE REPEAT-CONTAINING PROTEIN"/>
    <property type="match status" value="1"/>
</dbReference>
<dbReference type="EMBL" id="CAMGYJ010000008">
    <property type="protein sequence ID" value="CAI0458739.1"/>
    <property type="molecule type" value="Genomic_DNA"/>
</dbReference>
<reference evidence="4" key="1">
    <citation type="submission" date="2022-08" db="EMBL/GenBank/DDBJ databases">
        <authorList>
            <person name="Gutierrez-Valencia J."/>
        </authorList>
    </citation>
    <scope>NUCLEOTIDE SEQUENCE</scope>
</reference>
<protein>
    <recommendedName>
        <fullName evidence="6">Chlororespiratory reduction 4</fullName>
    </recommendedName>
</protein>
<dbReference type="InterPro" id="IPR046960">
    <property type="entry name" value="PPR_At4g14850-like_plant"/>
</dbReference>
<dbReference type="FunFam" id="1.25.40.10:FF:000090">
    <property type="entry name" value="Pentatricopeptide repeat-containing protein, chloroplastic"/>
    <property type="match status" value="1"/>
</dbReference>
<dbReference type="InterPro" id="IPR011990">
    <property type="entry name" value="TPR-like_helical_dom_sf"/>
</dbReference>
<dbReference type="PANTHER" id="PTHR47926:SF404">
    <property type="entry name" value="(PPR) REPEAT-CONTAINING PROTEIN, PUTATIVE-RELATED"/>
    <property type="match status" value="1"/>
</dbReference>
<keyword evidence="3" id="KW-0812">Transmembrane</keyword>
<dbReference type="GO" id="GO:0003723">
    <property type="term" value="F:RNA binding"/>
    <property type="evidence" value="ECO:0007669"/>
    <property type="project" value="InterPro"/>
</dbReference>
<dbReference type="Proteomes" id="UP001154282">
    <property type="component" value="Unassembled WGS sequence"/>
</dbReference>
<evidence type="ECO:0000256" key="2">
    <source>
        <dbReference type="PROSITE-ProRule" id="PRU00708"/>
    </source>
</evidence>
<feature type="repeat" description="PPR" evidence="2">
    <location>
        <begin position="235"/>
        <end position="269"/>
    </location>
</feature>
<dbReference type="GO" id="GO:0009451">
    <property type="term" value="P:RNA modification"/>
    <property type="evidence" value="ECO:0007669"/>
    <property type="project" value="InterPro"/>
</dbReference>
<organism evidence="4 5">
    <name type="scientific">Linum tenue</name>
    <dbReference type="NCBI Taxonomy" id="586396"/>
    <lineage>
        <taxon>Eukaryota</taxon>
        <taxon>Viridiplantae</taxon>
        <taxon>Streptophyta</taxon>
        <taxon>Embryophyta</taxon>
        <taxon>Tracheophyta</taxon>
        <taxon>Spermatophyta</taxon>
        <taxon>Magnoliopsida</taxon>
        <taxon>eudicotyledons</taxon>
        <taxon>Gunneridae</taxon>
        <taxon>Pentapetalae</taxon>
        <taxon>rosids</taxon>
        <taxon>fabids</taxon>
        <taxon>Malpighiales</taxon>
        <taxon>Linaceae</taxon>
        <taxon>Linum</taxon>
    </lineage>
</organism>
<keyword evidence="3" id="KW-0472">Membrane</keyword>
<dbReference type="SUPFAM" id="SSF48452">
    <property type="entry name" value="TPR-like"/>
    <property type="match status" value="1"/>
</dbReference>
<evidence type="ECO:0008006" key="6">
    <source>
        <dbReference type="Google" id="ProtNLM"/>
    </source>
</evidence>
<feature type="transmembrane region" description="Helical" evidence="3">
    <location>
        <begin position="464"/>
        <end position="486"/>
    </location>
</feature>
<feature type="repeat" description="PPR" evidence="2">
    <location>
        <begin position="535"/>
        <end position="569"/>
    </location>
</feature>
<dbReference type="InterPro" id="IPR002885">
    <property type="entry name" value="PPR_rpt"/>
</dbReference>
<evidence type="ECO:0000313" key="5">
    <source>
        <dbReference type="Proteomes" id="UP001154282"/>
    </source>
</evidence>
<evidence type="ECO:0000256" key="3">
    <source>
        <dbReference type="SAM" id="Phobius"/>
    </source>
</evidence>
<comment type="caution">
    <text evidence="4">The sequence shown here is derived from an EMBL/GenBank/DDBJ whole genome shotgun (WGS) entry which is preliminary data.</text>
</comment>
<dbReference type="Gene3D" id="1.25.40.10">
    <property type="entry name" value="Tetratricopeptide repeat domain"/>
    <property type="match status" value="5"/>
</dbReference>